<gene>
    <name evidence="2" type="ORF">ES288_D07G221900v1</name>
</gene>
<keyword evidence="1" id="KW-1133">Transmembrane helix</keyword>
<accession>A0A5D2BYC9</accession>
<name>A0A5D2BYC9_GOSDA</name>
<proteinExistence type="predicted"/>
<evidence type="ECO:0000256" key="1">
    <source>
        <dbReference type="SAM" id="Phobius"/>
    </source>
</evidence>
<evidence type="ECO:0000313" key="3">
    <source>
        <dbReference type="Proteomes" id="UP000323506"/>
    </source>
</evidence>
<sequence>MGLTEYYVNIFVSLVLLAFLGLILRLYHELVVKPMKLRARLLKQGIKGPPPSLLIGKIREIKKL</sequence>
<organism evidence="2 3">
    <name type="scientific">Gossypium darwinii</name>
    <name type="common">Darwin's cotton</name>
    <name type="synonym">Gossypium barbadense var. darwinii</name>
    <dbReference type="NCBI Taxonomy" id="34276"/>
    <lineage>
        <taxon>Eukaryota</taxon>
        <taxon>Viridiplantae</taxon>
        <taxon>Streptophyta</taxon>
        <taxon>Embryophyta</taxon>
        <taxon>Tracheophyta</taxon>
        <taxon>Spermatophyta</taxon>
        <taxon>Magnoliopsida</taxon>
        <taxon>eudicotyledons</taxon>
        <taxon>Gunneridae</taxon>
        <taxon>Pentapetalae</taxon>
        <taxon>rosids</taxon>
        <taxon>malvids</taxon>
        <taxon>Malvales</taxon>
        <taxon>Malvaceae</taxon>
        <taxon>Malvoideae</taxon>
        <taxon>Gossypium</taxon>
    </lineage>
</organism>
<keyword evidence="3" id="KW-1185">Reference proteome</keyword>
<protein>
    <submittedName>
        <fullName evidence="2">Uncharacterized protein</fullName>
    </submittedName>
</protein>
<keyword evidence="1" id="KW-0472">Membrane</keyword>
<dbReference type="AlphaFoldDB" id="A0A5D2BYC9"/>
<dbReference type="EMBL" id="CM017707">
    <property type="protein sequence ID" value="TYG62341.1"/>
    <property type="molecule type" value="Genomic_DNA"/>
</dbReference>
<keyword evidence="1" id="KW-0812">Transmembrane</keyword>
<feature type="transmembrane region" description="Helical" evidence="1">
    <location>
        <begin position="6"/>
        <end position="27"/>
    </location>
</feature>
<evidence type="ECO:0000313" key="2">
    <source>
        <dbReference type="EMBL" id="TYG62341.1"/>
    </source>
</evidence>
<reference evidence="2 3" key="1">
    <citation type="submission" date="2019-06" db="EMBL/GenBank/DDBJ databases">
        <title>WGS assembly of Gossypium darwinii.</title>
        <authorList>
            <person name="Chen Z.J."/>
            <person name="Sreedasyam A."/>
            <person name="Ando A."/>
            <person name="Song Q."/>
            <person name="De L."/>
            <person name="Hulse-Kemp A."/>
            <person name="Ding M."/>
            <person name="Ye W."/>
            <person name="Kirkbride R."/>
            <person name="Jenkins J."/>
            <person name="Plott C."/>
            <person name="Lovell J."/>
            <person name="Lin Y.-M."/>
            <person name="Vaughn R."/>
            <person name="Liu B."/>
            <person name="Li W."/>
            <person name="Simpson S."/>
            <person name="Scheffler B."/>
            <person name="Saski C."/>
            <person name="Grover C."/>
            <person name="Hu G."/>
            <person name="Conover J."/>
            <person name="Carlson J."/>
            <person name="Shu S."/>
            <person name="Boston L."/>
            <person name="Williams M."/>
            <person name="Peterson D."/>
            <person name="Mcgee K."/>
            <person name="Jones D."/>
            <person name="Wendel J."/>
            <person name="Stelly D."/>
            <person name="Grimwood J."/>
            <person name="Schmutz J."/>
        </authorList>
    </citation>
    <scope>NUCLEOTIDE SEQUENCE [LARGE SCALE GENOMIC DNA]</scope>
    <source>
        <strain evidence="2">1808015.09</strain>
    </source>
</reference>
<dbReference type="Proteomes" id="UP000323506">
    <property type="component" value="Chromosome D07"/>
</dbReference>